<dbReference type="InterPro" id="IPR051045">
    <property type="entry name" value="TonB-dependent_transducer"/>
</dbReference>
<dbReference type="GO" id="GO:0015031">
    <property type="term" value="P:protein transport"/>
    <property type="evidence" value="ECO:0007669"/>
    <property type="project" value="UniProtKB-KW"/>
</dbReference>
<comment type="similarity">
    <text evidence="2">Belongs to the TonB family.</text>
</comment>
<evidence type="ECO:0000313" key="11">
    <source>
        <dbReference type="EMBL" id="SDK77986.1"/>
    </source>
</evidence>
<keyword evidence="5" id="KW-0997">Cell inner membrane</keyword>
<dbReference type="PANTHER" id="PTHR33446">
    <property type="entry name" value="PROTEIN TONB-RELATED"/>
    <property type="match status" value="1"/>
</dbReference>
<keyword evidence="4" id="KW-1003">Cell membrane</keyword>
<proteinExistence type="inferred from homology"/>
<dbReference type="NCBIfam" id="TIGR01352">
    <property type="entry name" value="tonB_Cterm"/>
    <property type="match status" value="1"/>
</dbReference>
<evidence type="ECO:0000256" key="2">
    <source>
        <dbReference type="ARBA" id="ARBA00006555"/>
    </source>
</evidence>
<evidence type="ECO:0000256" key="1">
    <source>
        <dbReference type="ARBA" id="ARBA00004383"/>
    </source>
</evidence>
<dbReference type="PANTHER" id="PTHR33446:SF2">
    <property type="entry name" value="PROTEIN TONB"/>
    <property type="match status" value="1"/>
</dbReference>
<evidence type="ECO:0000256" key="9">
    <source>
        <dbReference type="ARBA" id="ARBA00023136"/>
    </source>
</evidence>
<dbReference type="GO" id="GO:0031992">
    <property type="term" value="F:energy transducer activity"/>
    <property type="evidence" value="ECO:0007669"/>
    <property type="project" value="TreeGrafter"/>
</dbReference>
<dbReference type="InterPro" id="IPR006260">
    <property type="entry name" value="TonB/TolA_C"/>
</dbReference>
<feature type="domain" description="TonB C-terminal" evidence="10">
    <location>
        <begin position="6"/>
        <end position="95"/>
    </location>
</feature>
<keyword evidence="12" id="KW-1185">Reference proteome</keyword>
<evidence type="ECO:0000256" key="7">
    <source>
        <dbReference type="ARBA" id="ARBA00022927"/>
    </source>
</evidence>
<name>A0A1G9EPC2_9BACT</name>
<dbReference type="Proteomes" id="UP000198510">
    <property type="component" value="Unassembled WGS sequence"/>
</dbReference>
<accession>A0A1G9EPC2</accession>
<dbReference type="EMBL" id="FNFO01000003">
    <property type="protein sequence ID" value="SDK77986.1"/>
    <property type="molecule type" value="Genomic_DNA"/>
</dbReference>
<dbReference type="GO" id="GO:0055085">
    <property type="term" value="P:transmembrane transport"/>
    <property type="evidence" value="ECO:0007669"/>
    <property type="project" value="InterPro"/>
</dbReference>
<keyword evidence="8" id="KW-1133">Transmembrane helix</keyword>
<dbReference type="AlphaFoldDB" id="A0A1G9EPC2"/>
<evidence type="ECO:0000256" key="5">
    <source>
        <dbReference type="ARBA" id="ARBA00022519"/>
    </source>
</evidence>
<dbReference type="Gene3D" id="3.30.1150.10">
    <property type="match status" value="1"/>
</dbReference>
<organism evidence="11 12">
    <name type="scientific">Catalinimonas alkaloidigena</name>
    <dbReference type="NCBI Taxonomy" id="1075417"/>
    <lineage>
        <taxon>Bacteria</taxon>
        <taxon>Pseudomonadati</taxon>
        <taxon>Bacteroidota</taxon>
        <taxon>Cytophagia</taxon>
        <taxon>Cytophagales</taxon>
        <taxon>Catalimonadaceae</taxon>
        <taxon>Catalinimonas</taxon>
    </lineage>
</organism>
<dbReference type="SUPFAM" id="SSF74653">
    <property type="entry name" value="TolA/TonB C-terminal domain"/>
    <property type="match status" value="1"/>
</dbReference>
<keyword evidence="7" id="KW-0653">Protein transport</keyword>
<keyword evidence="3" id="KW-0813">Transport</keyword>
<protein>
    <submittedName>
        <fullName evidence="11">Protein TonB</fullName>
    </submittedName>
</protein>
<reference evidence="11 12" key="1">
    <citation type="submission" date="2016-10" db="EMBL/GenBank/DDBJ databases">
        <authorList>
            <person name="de Groot N.N."/>
        </authorList>
    </citation>
    <scope>NUCLEOTIDE SEQUENCE [LARGE SCALE GENOMIC DNA]</scope>
    <source>
        <strain evidence="11 12">DSM 25186</strain>
    </source>
</reference>
<keyword evidence="9" id="KW-0472">Membrane</keyword>
<evidence type="ECO:0000256" key="8">
    <source>
        <dbReference type="ARBA" id="ARBA00022989"/>
    </source>
</evidence>
<evidence type="ECO:0000256" key="6">
    <source>
        <dbReference type="ARBA" id="ARBA00022692"/>
    </source>
</evidence>
<sequence>MPEPVGGKAAFGNYLSKTLTYPKLARKEKIQGRVFVEFIVEKDGSLTNARIVKGIGGGCDEEALKAINASSPWIPGKHEGTLTRVRMIIPITFTL</sequence>
<keyword evidence="6" id="KW-0812">Transmembrane</keyword>
<evidence type="ECO:0000259" key="10">
    <source>
        <dbReference type="PROSITE" id="PS52015"/>
    </source>
</evidence>
<gene>
    <name evidence="11" type="ORF">SAMN05421823_103542</name>
</gene>
<evidence type="ECO:0000313" key="12">
    <source>
        <dbReference type="Proteomes" id="UP000198510"/>
    </source>
</evidence>
<dbReference type="Pfam" id="PF03544">
    <property type="entry name" value="TonB_C"/>
    <property type="match status" value="1"/>
</dbReference>
<dbReference type="STRING" id="1075417.SAMN05421823_103542"/>
<dbReference type="GO" id="GO:0098797">
    <property type="term" value="C:plasma membrane protein complex"/>
    <property type="evidence" value="ECO:0007669"/>
    <property type="project" value="TreeGrafter"/>
</dbReference>
<evidence type="ECO:0000256" key="4">
    <source>
        <dbReference type="ARBA" id="ARBA00022475"/>
    </source>
</evidence>
<evidence type="ECO:0000256" key="3">
    <source>
        <dbReference type="ARBA" id="ARBA00022448"/>
    </source>
</evidence>
<dbReference type="InterPro" id="IPR037682">
    <property type="entry name" value="TonB_C"/>
</dbReference>
<comment type="subcellular location">
    <subcellularLocation>
        <location evidence="1">Cell inner membrane</location>
        <topology evidence="1">Single-pass membrane protein</topology>
        <orientation evidence="1">Periplasmic side</orientation>
    </subcellularLocation>
</comment>
<dbReference type="PROSITE" id="PS52015">
    <property type="entry name" value="TONB_CTD"/>
    <property type="match status" value="1"/>
</dbReference>